<organism evidence="1 2">
    <name type="scientific">Streptomyces alanosinicus</name>
    <dbReference type="NCBI Taxonomy" id="68171"/>
    <lineage>
        <taxon>Bacteria</taxon>
        <taxon>Bacillati</taxon>
        <taxon>Actinomycetota</taxon>
        <taxon>Actinomycetes</taxon>
        <taxon>Kitasatosporales</taxon>
        <taxon>Streptomycetaceae</taxon>
        <taxon>Streptomyces</taxon>
    </lineage>
</organism>
<dbReference type="AlphaFoldDB" id="A0A918YKI1"/>
<dbReference type="EMBL" id="BMVG01000011">
    <property type="protein sequence ID" value="GHE06558.1"/>
    <property type="molecule type" value="Genomic_DNA"/>
</dbReference>
<accession>A0A918YKI1</accession>
<evidence type="ECO:0000313" key="1">
    <source>
        <dbReference type="EMBL" id="GHE06558.1"/>
    </source>
</evidence>
<dbReference type="GO" id="GO:0016829">
    <property type="term" value="F:lyase activity"/>
    <property type="evidence" value="ECO:0007669"/>
    <property type="project" value="InterPro"/>
</dbReference>
<evidence type="ECO:0000313" key="2">
    <source>
        <dbReference type="Proteomes" id="UP000655443"/>
    </source>
</evidence>
<reference evidence="1" key="1">
    <citation type="journal article" date="2014" name="Int. J. Syst. Evol. Microbiol.">
        <title>Complete genome sequence of Corynebacterium casei LMG S-19264T (=DSM 44701T), isolated from a smear-ripened cheese.</title>
        <authorList>
            <consortium name="US DOE Joint Genome Institute (JGI-PGF)"/>
            <person name="Walter F."/>
            <person name="Albersmeier A."/>
            <person name="Kalinowski J."/>
            <person name="Ruckert C."/>
        </authorList>
    </citation>
    <scope>NUCLEOTIDE SEQUENCE</scope>
    <source>
        <strain evidence="1">JCM 4714</strain>
    </source>
</reference>
<dbReference type="Pfam" id="PF06314">
    <property type="entry name" value="ADC"/>
    <property type="match status" value="1"/>
</dbReference>
<name>A0A918YKI1_9ACTN</name>
<dbReference type="InterPro" id="IPR010451">
    <property type="entry name" value="Acetoacetate_decarboxylase"/>
</dbReference>
<dbReference type="Gene3D" id="2.40.400.10">
    <property type="entry name" value="Acetoacetate decarboxylase-like"/>
    <property type="match status" value="1"/>
</dbReference>
<dbReference type="InterPro" id="IPR023375">
    <property type="entry name" value="ADC_dom_sf"/>
</dbReference>
<gene>
    <name evidence="1" type="ORF">GCM10010339_47570</name>
</gene>
<comment type="caution">
    <text evidence="1">The sequence shown here is derived from an EMBL/GenBank/DDBJ whole genome shotgun (WGS) entry which is preliminary data.</text>
</comment>
<proteinExistence type="predicted"/>
<dbReference type="RefSeq" id="WP_189955525.1">
    <property type="nucleotide sequence ID" value="NZ_BMVG01000011.1"/>
</dbReference>
<protein>
    <submittedName>
        <fullName evidence="1">Uncharacterized protein</fullName>
    </submittedName>
</protein>
<sequence>MSLPTEPPLTSYPPAPWHASGQIWCALLTSRSPLKSPLTTCLIPHTLAALLIRYQEGALRYDEFALVSVQRRGHRIGLWTHCIWVDSATALWGGRQIWGIPKQMAHFTWTNNTVAVSDADGPLAELSFTPRVSVHTPFVVRFNAFGQRDRALLLASSQASGRLRPGRATITQWVDRLPALAHTRQRLALIAESAKIAVHRPRHLGHVPTEPHSGV</sequence>
<dbReference type="Proteomes" id="UP000655443">
    <property type="component" value="Unassembled WGS sequence"/>
</dbReference>
<keyword evidence="2" id="KW-1185">Reference proteome</keyword>
<reference evidence="1" key="2">
    <citation type="submission" date="2020-09" db="EMBL/GenBank/DDBJ databases">
        <authorList>
            <person name="Sun Q."/>
            <person name="Ohkuma M."/>
        </authorList>
    </citation>
    <scope>NUCLEOTIDE SEQUENCE</scope>
    <source>
        <strain evidence="1">JCM 4714</strain>
    </source>
</reference>
<dbReference type="SUPFAM" id="SSF160104">
    <property type="entry name" value="Acetoacetate decarboxylase-like"/>
    <property type="match status" value="1"/>
</dbReference>